<gene>
    <name evidence="1" type="ORF">g.94739</name>
</gene>
<accession>A0A2S2Q3E3</accession>
<dbReference type="AlphaFoldDB" id="A0A2S2Q3E3"/>
<protein>
    <submittedName>
        <fullName evidence="1">Uncharacterized protein</fullName>
    </submittedName>
</protein>
<reference evidence="1" key="1">
    <citation type="submission" date="2018-04" db="EMBL/GenBank/DDBJ databases">
        <title>Transcriptome assembly of Sipha flava.</title>
        <authorList>
            <person name="Scully E.D."/>
            <person name="Geib S.M."/>
            <person name="Palmer N.A."/>
            <person name="Koch K."/>
            <person name="Bradshaw J."/>
            <person name="Heng-Moss T."/>
            <person name="Sarath G."/>
        </authorList>
    </citation>
    <scope>NUCLEOTIDE SEQUENCE</scope>
</reference>
<dbReference type="EMBL" id="GGMS01002967">
    <property type="protein sequence ID" value="MBY72170.1"/>
    <property type="molecule type" value="Transcribed_RNA"/>
</dbReference>
<organism evidence="1">
    <name type="scientific">Sipha flava</name>
    <name type="common">yellow sugarcane aphid</name>
    <dbReference type="NCBI Taxonomy" id="143950"/>
    <lineage>
        <taxon>Eukaryota</taxon>
        <taxon>Metazoa</taxon>
        <taxon>Ecdysozoa</taxon>
        <taxon>Arthropoda</taxon>
        <taxon>Hexapoda</taxon>
        <taxon>Insecta</taxon>
        <taxon>Pterygota</taxon>
        <taxon>Neoptera</taxon>
        <taxon>Paraneoptera</taxon>
        <taxon>Hemiptera</taxon>
        <taxon>Sternorrhyncha</taxon>
        <taxon>Aphidomorpha</taxon>
        <taxon>Aphidoidea</taxon>
        <taxon>Aphididae</taxon>
        <taxon>Sipha</taxon>
    </lineage>
</organism>
<evidence type="ECO:0000313" key="1">
    <source>
        <dbReference type="EMBL" id="MBY72170.1"/>
    </source>
</evidence>
<name>A0A2S2Q3E3_9HEMI</name>
<proteinExistence type="predicted"/>
<sequence length="155" mass="17568">MLLFPTIHSAFRPLTQTYFRMFSEPLPNSIPTSTHSHFHPKGLLKFCCEAFFYSEDEVKTDLEIIGFNVILVRQFFKEGRKLPMYMVTLPCTKNSQQICNLNSLSYIHIKVKPYKTNGPSSALPSTDSATSHRTAITLLATAPTAQQCRKPQHST</sequence>